<organism evidence="2 3">
    <name type="scientific">Ruminococcus albus</name>
    <dbReference type="NCBI Taxonomy" id="1264"/>
    <lineage>
        <taxon>Bacteria</taxon>
        <taxon>Bacillati</taxon>
        <taxon>Bacillota</taxon>
        <taxon>Clostridia</taxon>
        <taxon>Eubacteriales</taxon>
        <taxon>Oscillospiraceae</taxon>
        <taxon>Ruminococcus</taxon>
    </lineage>
</organism>
<dbReference type="Gene3D" id="2.40.50.140">
    <property type="entry name" value="Nucleic acid-binding proteins"/>
    <property type="match status" value="1"/>
</dbReference>
<dbReference type="Proteomes" id="UP000186015">
    <property type="component" value="Unassembled WGS sequence"/>
</dbReference>
<dbReference type="OrthoDB" id="189831at2"/>
<protein>
    <recommendedName>
        <fullName evidence="4">NfeD-like C-terminal domain-containing protein</fullName>
    </recommendedName>
</protein>
<keyword evidence="1" id="KW-0812">Transmembrane</keyword>
<proteinExistence type="predicted"/>
<reference evidence="2 3" key="1">
    <citation type="submission" date="2016-10" db="EMBL/GenBank/DDBJ databases">
        <authorList>
            <person name="de Groot N.N."/>
        </authorList>
    </citation>
    <scope>NUCLEOTIDE SEQUENCE [LARGE SCALE GENOMIC DNA]</scope>
    <source>
        <strain evidence="2 3">KH2T6</strain>
    </source>
</reference>
<feature type="transmembrane region" description="Helical" evidence="1">
    <location>
        <begin position="120"/>
        <end position="142"/>
    </location>
</feature>
<dbReference type="EMBL" id="FOAT01000004">
    <property type="protein sequence ID" value="SEK65756.1"/>
    <property type="molecule type" value="Genomic_DNA"/>
</dbReference>
<feature type="transmembrane region" description="Helical" evidence="1">
    <location>
        <begin position="12"/>
        <end position="32"/>
    </location>
</feature>
<evidence type="ECO:0000256" key="1">
    <source>
        <dbReference type="SAM" id="Phobius"/>
    </source>
</evidence>
<sequence>MMERFDIWWNGLSGLLKVLYCIAFPSTMLLILQTLLAMFGMHHGGHDVSDTSGLDMHTDVGGHSFDIGHGAVHDIGGHHGFDIHGGHHDIDVHHDIDAHHDGDFHDHSYNDSVTDSSMHFFTLQTIVAFLTVFSWSSIVLVGSKVPSVAALPVGILLGLGTMVLVAKMVQLSMKLAENGTVDLRNAIGESATVYIPCPPKNQGMGKITMTLQGQMMELGAFNEGEEMLKTGTKVVVVDVRGDDVIVEKDA</sequence>
<accession>A0A1H7ITL9</accession>
<dbReference type="InterPro" id="IPR012340">
    <property type="entry name" value="NA-bd_OB-fold"/>
</dbReference>
<dbReference type="RefSeq" id="WP_074831362.1">
    <property type="nucleotide sequence ID" value="NZ_FOAT01000004.1"/>
</dbReference>
<name>A0A1H7ITL9_RUMAL</name>
<keyword evidence="1" id="KW-1133">Transmembrane helix</keyword>
<evidence type="ECO:0000313" key="3">
    <source>
        <dbReference type="Proteomes" id="UP000186015"/>
    </source>
</evidence>
<evidence type="ECO:0000313" key="2">
    <source>
        <dbReference type="EMBL" id="SEK65756.1"/>
    </source>
</evidence>
<gene>
    <name evidence="2" type="ORF">SAMN05216469_10493</name>
</gene>
<dbReference type="AlphaFoldDB" id="A0A1H7ITL9"/>
<keyword evidence="1" id="KW-0472">Membrane</keyword>
<feature type="transmembrane region" description="Helical" evidence="1">
    <location>
        <begin position="148"/>
        <end position="166"/>
    </location>
</feature>
<evidence type="ECO:0008006" key="4">
    <source>
        <dbReference type="Google" id="ProtNLM"/>
    </source>
</evidence>